<keyword evidence="3" id="KW-1185">Reference proteome</keyword>
<dbReference type="STRING" id="441959.B8LT37"/>
<dbReference type="GO" id="GO:0016020">
    <property type="term" value="C:membrane"/>
    <property type="evidence" value="ECO:0007669"/>
    <property type="project" value="TreeGrafter"/>
</dbReference>
<evidence type="ECO:0000313" key="2">
    <source>
        <dbReference type="EMBL" id="EED23545.1"/>
    </source>
</evidence>
<protein>
    <recommendedName>
        <fullName evidence="1">DUF3533 domain-containing protein</fullName>
    </recommendedName>
</protein>
<dbReference type="GeneID" id="8107350"/>
<dbReference type="Pfam" id="PF12051">
    <property type="entry name" value="DUF3533"/>
    <property type="match status" value="1"/>
</dbReference>
<proteinExistence type="predicted"/>
<dbReference type="eggNOG" id="ENOG502S0DZ">
    <property type="taxonomic scope" value="Eukaryota"/>
</dbReference>
<dbReference type="Proteomes" id="UP000001745">
    <property type="component" value="Unassembled WGS sequence"/>
</dbReference>
<evidence type="ECO:0000313" key="3">
    <source>
        <dbReference type="Proteomes" id="UP000001745"/>
    </source>
</evidence>
<dbReference type="EMBL" id="EQ962652">
    <property type="protein sequence ID" value="EED23545.1"/>
    <property type="molecule type" value="Genomic_DNA"/>
</dbReference>
<accession>B8LT37</accession>
<evidence type="ECO:0000259" key="1">
    <source>
        <dbReference type="Pfam" id="PF12051"/>
    </source>
</evidence>
<organism evidence="2 3">
    <name type="scientific">Talaromyces stipitatus (strain ATCC 10500 / CBS 375.48 / QM 6759 / NRRL 1006)</name>
    <name type="common">Penicillium stipitatum</name>
    <dbReference type="NCBI Taxonomy" id="441959"/>
    <lineage>
        <taxon>Eukaryota</taxon>
        <taxon>Fungi</taxon>
        <taxon>Dikarya</taxon>
        <taxon>Ascomycota</taxon>
        <taxon>Pezizomycotina</taxon>
        <taxon>Eurotiomycetes</taxon>
        <taxon>Eurotiomycetidae</taxon>
        <taxon>Eurotiales</taxon>
        <taxon>Trichocomaceae</taxon>
        <taxon>Talaromyces</taxon>
        <taxon>Talaromyces sect. Talaromyces</taxon>
    </lineage>
</organism>
<dbReference type="PANTHER" id="PTHR34814">
    <property type="entry name" value="NITROSOGUANIDINE RESISTANCE PROTEIN SNG1"/>
    <property type="match status" value="1"/>
</dbReference>
<name>B8LT37_TALSN</name>
<dbReference type="OrthoDB" id="2140105at2759"/>
<dbReference type="PANTHER" id="PTHR34814:SF2">
    <property type="entry name" value="DUF3533 DOMAIN-CONTAINING PROTEIN"/>
    <property type="match status" value="1"/>
</dbReference>
<dbReference type="RefSeq" id="XP_002340932.1">
    <property type="nucleotide sequence ID" value="XM_002340891.1"/>
</dbReference>
<dbReference type="InterPro" id="IPR053001">
    <property type="entry name" value="MNNG_permease-like"/>
</dbReference>
<dbReference type="InterPro" id="IPR022703">
    <property type="entry name" value="DUF3533"/>
</dbReference>
<dbReference type="VEuPathDB" id="FungiDB:TSTA_069630"/>
<dbReference type="HOGENOM" id="CLU_1295162_0_0_1"/>
<gene>
    <name evidence="2" type="ORF">TSTA_069630</name>
</gene>
<reference evidence="3" key="1">
    <citation type="journal article" date="2015" name="Genome Announc.">
        <title>Genome sequence of the AIDS-associated pathogen Penicillium marneffei (ATCC18224) and its near taxonomic relative Talaromyces stipitatus (ATCC10500).</title>
        <authorList>
            <person name="Nierman W.C."/>
            <person name="Fedorova-Abrams N.D."/>
            <person name="Andrianopoulos A."/>
        </authorList>
    </citation>
    <scope>NUCLEOTIDE SEQUENCE [LARGE SCALE GENOMIC DNA]</scope>
    <source>
        <strain evidence="3">ATCC 10500 / CBS 375.48 / QM 6759 / NRRL 1006</strain>
    </source>
</reference>
<sequence>MSFRQAYLQHLQGDGFPTIIENQSRNIQTRLRWKLHEYQAALHVSFNATDHLACALGGSTAALSYNHNNVVIMIWNEARYPATVDVIASSLQILSESARVMYSDTTGVVQKINSTNPAAVAAFSNWALISINIQPTEQGSRLIFNTIVMILMLLQQFFFLATMNGVASHSQLVSRVLPKQNYCYAARHLSSFITSAALYASPARSGLFREAGL</sequence>
<dbReference type="PhylomeDB" id="B8LT37"/>
<dbReference type="InParanoid" id="B8LT37"/>
<dbReference type="AlphaFoldDB" id="B8LT37"/>
<feature type="domain" description="DUF3533" evidence="1">
    <location>
        <begin position="36"/>
        <end position="194"/>
    </location>
</feature>